<keyword evidence="6" id="KW-1185">Reference proteome</keyword>
<sequence length="478" mass="52857">ACWAASVARRRSTGGAADASDGLRARAEAVVDLAMALDCETAEANVLYWTSVALAKIEDVASAQKCRQECENHFFCAAWTWGKDAKDEALNKVCFLKGLEEDEVLHPLSKHGVVSGLPCRSSWGPPTSTTTKTDPPPGEAPFELEEVRNYDVKVCGSASEGLDFKSSIDLGEFDHAGSWEFCLSICEAMPACRGWTWGQVRGSSKTDKCWVHGLAEGEEFDRVNDPDLISGDSCHALSRNQGKGESITLFCWALMLPNTYEQDLLGQQLADGMNIFACDGSKVYSNVSVDIGDEVKSRAVNVSLHCDFGGEFGTALNTDIFLAVWRQLIADADYTKYDWTVKTDPDTVWFPARLKAILIDHPEEDRGAYLNNCWRGMHGPIEVLSKNAVTTWGAGIDECIDVLNKLCSGPCQWGEDMWMDQCLWKILKVRRDEVFELLIEDHCDPPEDNSWRTCADASMVSYHPFKDPADYKGWVGGL</sequence>
<dbReference type="InterPro" id="IPR003609">
    <property type="entry name" value="Pan_app"/>
</dbReference>
<evidence type="ECO:0000259" key="4">
    <source>
        <dbReference type="SMART" id="SM00223"/>
    </source>
</evidence>
<name>A0ABN9VI52_9DINO</name>
<keyword evidence="2" id="KW-1015">Disulfide bond</keyword>
<evidence type="ECO:0000313" key="5">
    <source>
        <dbReference type="EMBL" id="CAK0872502.1"/>
    </source>
</evidence>
<gene>
    <name evidence="5" type="ORF">PCOR1329_LOCUS57949</name>
</gene>
<dbReference type="SMART" id="SM00223">
    <property type="entry name" value="APPLE"/>
    <property type="match status" value="1"/>
</dbReference>
<accession>A0ABN9VI52</accession>
<organism evidence="5 6">
    <name type="scientific">Prorocentrum cordatum</name>
    <dbReference type="NCBI Taxonomy" id="2364126"/>
    <lineage>
        <taxon>Eukaryota</taxon>
        <taxon>Sar</taxon>
        <taxon>Alveolata</taxon>
        <taxon>Dinophyceae</taxon>
        <taxon>Prorocentrales</taxon>
        <taxon>Prorocentraceae</taxon>
        <taxon>Prorocentrum</taxon>
    </lineage>
</organism>
<feature type="region of interest" description="Disordered" evidence="3">
    <location>
        <begin position="122"/>
        <end position="141"/>
    </location>
</feature>
<evidence type="ECO:0000256" key="2">
    <source>
        <dbReference type="ARBA" id="ARBA00023157"/>
    </source>
</evidence>
<feature type="domain" description="Apple" evidence="4">
    <location>
        <begin position="39"/>
        <end position="119"/>
    </location>
</feature>
<dbReference type="Proteomes" id="UP001189429">
    <property type="component" value="Unassembled WGS sequence"/>
</dbReference>
<dbReference type="Pfam" id="PF14295">
    <property type="entry name" value="PAN_4"/>
    <property type="match status" value="2"/>
</dbReference>
<evidence type="ECO:0000313" key="6">
    <source>
        <dbReference type="Proteomes" id="UP001189429"/>
    </source>
</evidence>
<comment type="caution">
    <text evidence="5">The sequence shown here is derived from an EMBL/GenBank/DDBJ whole genome shotgun (WGS) entry which is preliminary data.</text>
</comment>
<keyword evidence="1" id="KW-0677">Repeat</keyword>
<reference evidence="5" key="1">
    <citation type="submission" date="2023-10" db="EMBL/GenBank/DDBJ databases">
        <authorList>
            <person name="Chen Y."/>
            <person name="Shah S."/>
            <person name="Dougan E. K."/>
            <person name="Thang M."/>
            <person name="Chan C."/>
        </authorList>
    </citation>
    <scope>NUCLEOTIDE SEQUENCE [LARGE SCALE GENOMIC DNA]</scope>
</reference>
<proteinExistence type="predicted"/>
<dbReference type="Gene3D" id="3.50.4.10">
    <property type="entry name" value="Hepatocyte Growth Factor"/>
    <property type="match status" value="2"/>
</dbReference>
<evidence type="ECO:0000256" key="1">
    <source>
        <dbReference type="ARBA" id="ARBA00022737"/>
    </source>
</evidence>
<dbReference type="InterPro" id="IPR000177">
    <property type="entry name" value="Apple"/>
</dbReference>
<dbReference type="EMBL" id="CAUYUJ010017171">
    <property type="protein sequence ID" value="CAK0872502.1"/>
    <property type="molecule type" value="Genomic_DNA"/>
</dbReference>
<feature type="non-terminal residue" evidence="5">
    <location>
        <position position="1"/>
    </location>
</feature>
<protein>
    <recommendedName>
        <fullName evidence="4">Apple domain-containing protein</fullName>
    </recommendedName>
</protein>
<evidence type="ECO:0000256" key="3">
    <source>
        <dbReference type="SAM" id="MobiDB-lite"/>
    </source>
</evidence>